<dbReference type="AlphaFoldDB" id="A0AAW9PU71"/>
<dbReference type="Proteomes" id="UP001333818">
    <property type="component" value="Unassembled WGS sequence"/>
</dbReference>
<gene>
    <name evidence="1" type="ORF">V2H45_19245</name>
</gene>
<evidence type="ECO:0000313" key="1">
    <source>
        <dbReference type="EMBL" id="MEE3718884.1"/>
    </source>
</evidence>
<accession>A0AAW9PU71</accession>
<dbReference type="RefSeq" id="WP_330485320.1">
    <property type="nucleotide sequence ID" value="NZ_JAZBJZ010000099.1"/>
</dbReference>
<comment type="caution">
    <text evidence="1">The sequence shown here is derived from an EMBL/GenBank/DDBJ whole genome shotgun (WGS) entry which is preliminary data.</text>
</comment>
<name>A0AAW9PU71_9CYAN</name>
<organism evidence="1 2">
    <name type="scientific">Tumidithrix elongata BACA0141</name>
    <dbReference type="NCBI Taxonomy" id="2716417"/>
    <lineage>
        <taxon>Bacteria</taxon>
        <taxon>Bacillati</taxon>
        <taxon>Cyanobacteriota</taxon>
        <taxon>Cyanophyceae</taxon>
        <taxon>Pseudanabaenales</taxon>
        <taxon>Pseudanabaenaceae</taxon>
        <taxon>Tumidithrix</taxon>
        <taxon>Tumidithrix elongata</taxon>
    </lineage>
</organism>
<proteinExistence type="predicted"/>
<sequence length="60" mass="6553">MITAISLIALGVVFNIILMIPKSKLVSCNTPCKSCGYQIASIDRLPALHDCPNCQRIYNS</sequence>
<dbReference type="EMBL" id="JAZBJZ010000099">
    <property type="protein sequence ID" value="MEE3718884.1"/>
    <property type="molecule type" value="Genomic_DNA"/>
</dbReference>
<keyword evidence="2" id="KW-1185">Reference proteome</keyword>
<evidence type="ECO:0000313" key="2">
    <source>
        <dbReference type="Proteomes" id="UP001333818"/>
    </source>
</evidence>
<reference evidence="1" key="1">
    <citation type="submission" date="2024-01" db="EMBL/GenBank/DDBJ databases">
        <title>Bank of Algae and Cyanobacteria of the Azores (BACA) strain genomes.</title>
        <authorList>
            <person name="Luz R."/>
            <person name="Cordeiro R."/>
            <person name="Fonseca A."/>
            <person name="Goncalves V."/>
        </authorList>
    </citation>
    <scope>NUCLEOTIDE SEQUENCE</scope>
    <source>
        <strain evidence="1">BACA0141</strain>
    </source>
</reference>
<protein>
    <submittedName>
        <fullName evidence="1">Uncharacterized protein</fullName>
    </submittedName>
</protein>